<dbReference type="AlphaFoldDB" id="A0A9P0GS14"/>
<reference evidence="3" key="1">
    <citation type="submission" date="2022-01" db="EMBL/GenBank/DDBJ databases">
        <authorList>
            <person name="King R."/>
        </authorList>
    </citation>
    <scope>NUCLEOTIDE SEQUENCE</scope>
</reference>
<dbReference type="InterPro" id="IPR039632">
    <property type="entry name" value="TMEM42"/>
</dbReference>
<feature type="transmembrane region" description="Helical" evidence="1">
    <location>
        <begin position="103"/>
        <end position="121"/>
    </location>
</feature>
<protein>
    <recommendedName>
        <fullName evidence="2">EamA domain-containing protein</fullName>
    </recommendedName>
</protein>
<evidence type="ECO:0000256" key="1">
    <source>
        <dbReference type="SAM" id="Phobius"/>
    </source>
</evidence>
<dbReference type="EMBL" id="OU896708">
    <property type="protein sequence ID" value="CAH1155634.1"/>
    <property type="molecule type" value="Genomic_DNA"/>
</dbReference>
<organism evidence="3 4">
    <name type="scientific">Phaedon cochleariae</name>
    <name type="common">Mustard beetle</name>
    <dbReference type="NCBI Taxonomy" id="80249"/>
    <lineage>
        <taxon>Eukaryota</taxon>
        <taxon>Metazoa</taxon>
        <taxon>Ecdysozoa</taxon>
        <taxon>Arthropoda</taxon>
        <taxon>Hexapoda</taxon>
        <taxon>Insecta</taxon>
        <taxon>Pterygota</taxon>
        <taxon>Neoptera</taxon>
        <taxon>Endopterygota</taxon>
        <taxon>Coleoptera</taxon>
        <taxon>Polyphaga</taxon>
        <taxon>Cucujiformia</taxon>
        <taxon>Chrysomeloidea</taxon>
        <taxon>Chrysomelidae</taxon>
        <taxon>Chrysomelinae</taxon>
        <taxon>Chrysomelini</taxon>
        <taxon>Phaedon</taxon>
    </lineage>
</organism>
<dbReference type="GO" id="GO:0016020">
    <property type="term" value="C:membrane"/>
    <property type="evidence" value="ECO:0007669"/>
    <property type="project" value="InterPro"/>
</dbReference>
<dbReference type="Pfam" id="PF00892">
    <property type="entry name" value="EamA"/>
    <property type="match status" value="1"/>
</dbReference>
<feature type="transmembrane region" description="Helical" evidence="1">
    <location>
        <begin position="77"/>
        <end position="97"/>
    </location>
</feature>
<feature type="transmembrane region" description="Helical" evidence="1">
    <location>
        <begin position="17"/>
        <end position="40"/>
    </location>
</feature>
<gene>
    <name evidence="3" type="ORF">PHAECO_LOCUS6720</name>
</gene>
<keyword evidence="4" id="KW-1185">Reference proteome</keyword>
<evidence type="ECO:0000313" key="4">
    <source>
        <dbReference type="Proteomes" id="UP001153737"/>
    </source>
</evidence>
<dbReference type="PANTHER" id="PTHR31965">
    <property type="entry name" value="TRANSMEMBRANE PROTEIN 42"/>
    <property type="match status" value="1"/>
</dbReference>
<dbReference type="Proteomes" id="UP001153737">
    <property type="component" value="Chromosome 2"/>
</dbReference>
<evidence type="ECO:0000313" key="3">
    <source>
        <dbReference type="EMBL" id="CAH1155634.1"/>
    </source>
</evidence>
<dbReference type="OrthoDB" id="5854584at2759"/>
<keyword evidence="1" id="KW-0472">Membrane</keyword>
<proteinExistence type="predicted"/>
<accession>A0A9P0GS14</accession>
<feature type="transmembrane region" description="Helical" evidence="1">
    <location>
        <begin position="46"/>
        <end position="65"/>
    </location>
</feature>
<dbReference type="InterPro" id="IPR037185">
    <property type="entry name" value="EmrE-like"/>
</dbReference>
<keyword evidence="1" id="KW-1133">Transmembrane helix</keyword>
<reference evidence="3" key="2">
    <citation type="submission" date="2022-10" db="EMBL/GenBank/DDBJ databases">
        <authorList>
            <consortium name="ENA_rothamsted_submissions"/>
            <consortium name="culmorum"/>
            <person name="King R."/>
        </authorList>
    </citation>
    <scope>NUCLEOTIDE SEQUENCE</scope>
</reference>
<dbReference type="Gene3D" id="1.10.3730.20">
    <property type="match status" value="1"/>
</dbReference>
<evidence type="ECO:0000259" key="2">
    <source>
        <dbReference type="Pfam" id="PF00892"/>
    </source>
</evidence>
<sequence length="137" mass="15199">MDMINSMHLRMLETVKYAIYSGVCASSASIFGKISGLPIFEGNFTFRIPFFICMLVCNGGVWTFFVKALQLTNSLSATVISSATNYVISAVAGFLIFGEFTSLWWWSGMFLIILGVLLIVADESKKEVKSSDDPRRL</sequence>
<dbReference type="PANTHER" id="PTHR31965:SF1">
    <property type="entry name" value="TRANSMEMBRANE PROTEIN 42"/>
    <property type="match status" value="1"/>
</dbReference>
<feature type="domain" description="EamA" evidence="2">
    <location>
        <begin position="28"/>
        <end position="120"/>
    </location>
</feature>
<dbReference type="SUPFAM" id="SSF103481">
    <property type="entry name" value="Multidrug resistance efflux transporter EmrE"/>
    <property type="match status" value="1"/>
</dbReference>
<keyword evidence="1" id="KW-0812">Transmembrane</keyword>
<name>A0A9P0GS14_PHACE</name>
<dbReference type="InterPro" id="IPR000620">
    <property type="entry name" value="EamA_dom"/>
</dbReference>